<evidence type="ECO:0000313" key="4">
    <source>
        <dbReference type="Proteomes" id="UP000035929"/>
    </source>
</evidence>
<feature type="compositionally biased region" description="Basic and acidic residues" evidence="1">
    <location>
        <begin position="131"/>
        <end position="145"/>
    </location>
</feature>
<organism evidence="3 4">
    <name type="scientific">Methylobacterium aquaticum</name>
    <dbReference type="NCBI Taxonomy" id="270351"/>
    <lineage>
        <taxon>Bacteria</taxon>
        <taxon>Pseudomonadati</taxon>
        <taxon>Pseudomonadota</taxon>
        <taxon>Alphaproteobacteria</taxon>
        <taxon>Hyphomicrobiales</taxon>
        <taxon>Methylobacteriaceae</taxon>
        <taxon>Methylobacterium</taxon>
    </lineage>
</organism>
<dbReference type="Proteomes" id="UP000035929">
    <property type="component" value="Unassembled WGS sequence"/>
</dbReference>
<reference evidence="3 4" key="1">
    <citation type="submission" date="2015-03" db="EMBL/GenBank/DDBJ databases">
        <title>Genome sequencing of Methylobacterium aquaticum DSM16371 type strain.</title>
        <authorList>
            <person name="Chaudhry V."/>
            <person name="Patil P.B."/>
        </authorList>
    </citation>
    <scope>NUCLEOTIDE SEQUENCE [LARGE SCALE GENOMIC DNA]</scope>
    <source>
        <strain evidence="3 4">DSM 16371</strain>
    </source>
</reference>
<proteinExistence type="predicted"/>
<comment type="caution">
    <text evidence="3">The sequence shown here is derived from an EMBL/GenBank/DDBJ whole genome shotgun (WGS) entry which is preliminary data.</text>
</comment>
<dbReference type="AlphaFoldDB" id="A0A0J6S404"/>
<accession>A0A0J6S404</accession>
<evidence type="ECO:0000256" key="1">
    <source>
        <dbReference type="SAM" id="MobiDB-lite"/>
    </source>
</evidence>
<sequence length="164" mass="17140">MVFPFDRSEPGVWVSAGAHVVLIGLALFAAASHALPQAEEGVPVEVITENQFSELTRGQRDGEAPAKSPRADRVADKPQENDPGEAKANVPTPPTRPPEMKVANAEEIPPPSLRPALEQPESAPMPPPRPDTTKADAERAGRRDGGGISSALATFISGGRVGGV</sequence>
<feature type="non-terminal residue" evidence="3">
    <location>
        <position position="164"/>
    </location>
</feature>
<feature type="region of interest" description="Disordered" evidence="1">
    <location>
        <begin position="52"/>
        <end position="164"/>
    </location>
</feature>
<protein>
    <submittedName>
        <fullName evidence="3">Cell envelope biogenesis protein TolA</fullName>
    </submittedName>
</protein>
<feature type="transmembrane region" description="Helical" evidence="2">
    <location>
        <begin position="12"/>
        <end position="31"/>
    </location>
</feature>
<evidence type="ECO:0000256" key="2">
    <source>
        <dbReference type="SAM" id="Phobius"/>
    </source>
</evidence>
<gene>
    <name evidence="3" type="ORF">VP06_27685</name>
</gene>
<keyword evidence="2" id="KW-1133">Transmembrane helix</keyword>
<keyword evidence="2" id="KW-0472">Membrane</keyword>
<feature type="compositionally biased region" description="Basic and acidic residues" evidence="1">
    <location>
        <begin position="57"/>
        <end position="80"/>
    </location>
</feature>
<evidence type="ECO:0000313" key="3">
    <source>
        <dbReference type="EMBL" id="KMO28327.1"/>
    </source>
</evidence>
<dbReference type="PATRIC" id="fig|270351.6.peg.3734"/>
<dbReference type="EMBL" id="LABX01000252">
    <property type="protein sequence ID" value="KMO28327.1"/>
    <property type="molecule type" value="Genomic_DNA"/>
</dbReference>
<name>A0A0J6S404_9HYPH</name>
<keyword evidence="2" id="KW-0812">Transmembrane</keyword>